<keyword evidence="9" id="KW-1185">Reference proteome</keyword>
<dbReference type="InterPro" id="IPR036259">
    <property type="entry name" value="MFS_trans_sf"/>
</dbReference>
<evidence type="ECO:0000313" key="8">
    <source>
        <dbReference type="EMBL" id="KAK9750521.1"/>
    </source>
</evidence>
<evidence type="ECO:0000256" key="1">
    <source>
        <dbReference type="ARBA" id="ARBA00004141"/>
    </source>
</evidence>
<feature type="transmembrane region" description="Helical" evidence="7">
    <location>
        <begin position="106"/>
        <end position="129"/>
    </location>
</feature>
<keyword evidence="5 7" id="KW-0472">Membrane</keyword>
<evidence type="ECO:0000256" key="6">
    <source>
        <dbReference type="SAM" id="MobiDB-lite"/>
    </source>
</evidence>
<feature type="transmembrane region" description="Helical" evidence="7">
    <location>
        <begin position="71"/>
        <end position="94"/>
    </location>
</feature>
<feature type="transmembrane region" description="Helical" evidence="7">
    <location>
        <begin position="382"/>
        <end position="401"/>
    </location>
</feature>
<gene>
    <name evidence="8" type="ORF">RND81_02G202700</name>
</gene>
<feature type="transmembrane region" description="Helical" evidence="7">
    <location>
        <begin position="422"/>
        <end position="441"/>
    </location>
</feature>
<evidence type="ECO:0000256" key="2">
    <source>
        <dbReference type="ARBA" id="ARBA00005982"/>
    </source>
</evidence>
<evidence type="ECO:0000256" key="7">
    <source>
        <dbReference type="SAM" id="Phobius"/>
    </source>
</evidence>
<dbReference type="CDD" id="cd17416">
    <property type="entry name" value="MFS_NPF1_2"/>
    <property type="match status" value="1"/>
</dbReference>
<feature type="transmembrane region" description="Helical" evidence="7">
    <location>
        <begin position="502"/>
        <end position="522"/>
    </location>
</feature>
<dbReference type="GO" id="GO:0022857">
    <property type="term" value="F:transmembrane transporter activity"/>
    <property type="evidence" value="ECO:0007669"/>
    <property type="project" value="InterPro"/>
</dbReference>
<feature type="transmembrane region" description="Helical" evidence="7">
    <location>
        <begin position="221"/>
        <end position="247"/>
    </location>
</feature>
<organism evidence="8 9">
    <name type="scientific">Saponaria officinalis</name>
    <name type="common">Common soapwort</name>
    <name type="synonym">Lychnis saponaria</name>
    <dbReference type="NCBI Taxonomy" id="3572"/>
    <lineage>
        <taxon>Eukaryota</taxon>
        <taxon>Viridiplantae</taxon>
        <taxon>Streptophyta</taxon>
        <taxon>Embryophyta</taxon>
        <taxon>Tracheophyta</taxon>
        <taxon>Spermatophyta</taxon>
        <taxon>Magnoliopsida</taxon>
        <taxon>eudicotyledons</taxon>
        <taxon>Gunneridae</taxon>
        <taxon>Pentapetalae</taxon>
        <taxon>Caryophyllales</taxon>
        <taxon>Caryophyllaceae</taxon>
        <taxon>Caryophylleae</taxon>
        <taxon>Saponaria</taxon>
    </lineage>
</organism>
<dbReference type="EMBL" id="JBDFQZ010000002">
    <property type="protein sequence ID" value="KAK9750521.1"/>
    <property type="molecule type" value="Genomic_DNA"/>
</dbReference>
<dbReference type="SUPFAM" id="SSF103473">
    <property type="entry name" value="MFS general substrate transporter"/>
    <property type="match status" value="1"/>
</dbReference>
<dbReference type="Proteomes" id="UP001443914">
    <property type="component" value="Unassembled WGS sequence"/>
</dbReference>
<dbReference type="GO" id="GO:0016020">
    <property type="term" value="C:membrane"/>
    <property type="evidence" value="ECO:0007669"/>
    <property type="project" value="UniProtKB-SubCell"/>
</dbReference>
<comment type="subcellular location">
    <subcellularLocation>
        <location evidence="1">Membrane</location>
        <topology evidence="1">Multi-pass membrane protein</topology>
    </subcellularLocation>
</comment>
<evidence type="ECO:0000256" key="5">
    <source>
        <dbReference type="ARBA" id="ARBA00023136"/>
    </source>
</evidence>
<feature type="transmembrane region" description="Helical" evidence="7">
    <location>
        <begin position="549"/>
        <end position="567"/>
    </location>
</feature>
<feature type="transmembrane region" description="Helical" evidence="7">
    <location>
        <begin position="196"/>
        <end position="215"/>
    </location>
</feature>
<dbReference type="AlphaFoldDB" id="A0AAW1MWC0"/>
<feature type="transmembrane region" description="Helical" evidence="7">
    <location>
        <begin position="149"/>
        <end position="175"/>
    </location>
</feature>
<evidence type="ECO:0000313" key="9">
    <source>
        <dbReference type="Proteomes" id="UP001443914"/>
    </source>
</evidence>
<comment type="caution">
    <text evidence="8">The sequence shown here is derived from an EMBL/GenBank/DDBJ whole genome shotgun (WGS) entry which is preliminary data.</text>
</comment>
<feature type="region of interest" description="Disordered" evidence="6">
    <location>
        <begin position="1"/>
        <end position="31"/>
    </location>
</feature>
<dbReference type="Pfam" id="PF00854">
    <property type="entry name" value="PTR2"/>
    <property type="match status" value="1"/>
</dbReference>
<accession>A0AAW1MWC0</accession>
<dbReference type="Gene3D" id="1.20.1250.20">
    <property type="entry name" value="MFS general substrate transporter like domains"/>
    <property type="match status" value="1"/>
</dbReference>
<reference evidence="8" key="1">
    <citation type="submission" date="2024-03" db="EMBL/GenBank/DDBJ databases">
        <title>WGS assembly of Saponaria officinalis var. Norfolk2.</title>
        <authorList>
            <person name="Jenkins J."/>
            <person name="Shu S."/>
            <person name="Grimwood J."/>
            <person name="Barry K."/>
            <person name="Goodstein D."/>
            <person name="Schmutz J."/>
            <person name="Leebens-Mack J."/>
            <person name="Osbourn A."/>
        </authorList>
    </citation>
    <scope>NUCLEOTIDE SEQUENCE [LARGE SCALE GENOMIC DNA]</scope>
    <source>
        <strain evidence="8">JIC</strain>
    </source>
</reference>
<sequence>MEKTSMNEGPKTPLLSNDQVQEHPKTLKSKTKGGLITMPSIIVNESFEKVASYGLMPNLIFYLMNGYHLEAANGSIVLSLWSAASNFLAIFGAFLSDSYLGRFRVIALGTLASLLGTTLLWSTSMFPWMKPPPCIKSSSDCDSATPLQYLVLFGSFGLISIGAGCVRPCSIAFGADQFYDKENPNNERVLDSFFNWYYGSTGLSSIIALTIVVYIQDHFGWQIGFGVPVCLMILSLIAFLLGFPFYVHVKPKESLFTSLVQVPVAAFRKRKLFLPPPDAEEGYFYENDSKTTLPTENLRCLNRACIIEESERESNPNGCHGSISNSWTLCSVERVETVKAIARLIPISTTGIMVLVTMNNSYTTLQAKTMNRHLTSRFEIPAGTFSIFQIITITVWVAFYDRVVVPLLGKYLDMPRGLPPKFRMGFGIALSCLASLVAGFVESIRREIAINEGLEDKPDTVVGMSAMWLAPQLVLIGLGEAFNGVGQIEFFYSHLSKSMSSFAMALFTLEMGFSGLLGSFLVKMVDKVSSSGGKVSWLATNLNKGHVDYYYWMMSVLCLVNFLYFLICCKAYGASQDDGLRNGLDCVDPNSDYRDLPSV</sequence>
<evidence type="ECO:0000256" key="4">
    <source>
        <dbReference type="ARBA" id="ARBA00022989"/>
    </source>
</evidence>
<proteinExistence type="inferred from homology"/>
<dbReference type="PANTHER" id="PTHR11654">
    <property type="entry name" value="OLIGOPEPTIDE TRANSPORTER-RELATED"/>
    <property type="match status" value="1"/>
</dbReference>
<protein>
    <submittedName>
        <fullName evidence="8">Uncharacterized protein</fullName>
    </submittedName>
</protein>
<dbReference type="InterPro" id="IPR000109">
    <property type="entry name" value="POT_fam"/>
</dbReference>
<name>A0AAW1MWC0_SAPOF</name>
<keyword evidence="4 7" id="KW-1133">Transmembrane helix</keyword>
<keyword evidence="3 7" id="KW-0812">Transmembrane</keyword>
<comment type="similarity">
    <text evidence="2">Belongs to the major facilitator superfamily. Proton-dependent oligopeptide transporter (POT/PTR) (TC 2.A.17) family.</text>
</comment>
<evidence type="ECO:0000256" key="3">
    <source>
        <dbReference type="ARBA" id="ARBA00022692"/>
    </source>
</evidence>